<feature type="domain" description="Transglycosylase SLT" evidence="3">
    <location>
        <begin position="21"/>
        <end position="137"/>
    </location>
</feature>
<keyword evidence="2" id="KW-0732">Signal</keyword>
<proteinExistence type="predicted"/>
<dbReference type="InterPro" id="IPR023346">
    <property type="entry name" value="Lysozyme-like_dom_sf"/>
</dbReference>
<comment type="caution">
    <text evidence="4">The sequence shown here is derived from an EMBL/GenBank/DDBJ whole genome shotgun (WGS) entry which is preliminary data.</text>
</comment>
<dbReference type="Gene3D" id="1.10.530.10">
    <property type="match status" value="1"/>
</dbReference>
<reference evidence="4 5" key="1">
    <citation type="submission" date="2018-05" db="EMBL/GenBank/DDBJ databases">
        <title>Genomic Encyclopedia of Type Strains, Phase IV (KMG-V): Genome sequencing to study the core and pangenomes of soil and plant-associated prokaryotes.</title>
        <authorList>
            <person name="Whitman W."/>
        </authorList>
    </citation>
    <scope>NUCLEOTIDE SEQUENCE [LARGE SCALE GENOMIC DNA]</scope>
    <source>
        <strain evidence="4 5">PNA 200-10</strain>
    </source>
</reference>
<dbReference type="SUPFAM" id="SSF53955">
    <property type="entry name" value="Lysozyme-like"/>
    <property type="match status" value="1"/>
</dbReference>
<dbReference type="CDD" id="cd13400">
    <property type="entry name" value="LT_IagB-like"/>
    <property type="match status" value="1"/>
</dbReference>
<gene>
    <name evidence="4" type="ORF">C7431_111105</name>
</gene>
<dbReference type="AlphaFoldDB" id="A0A2V2BCA3"/>
<feature type="region of interest" description="Disordered" evidence="1">
    <location>
        <begin position="156"/>
        <end position="178"/>
    </location>
</feature>
<feature type="compositionally biased region" description="Polar residues" evidence="1">
    <location>
        <begin position="164"/>
        <end position="178"/>
    </location>
</feature>
<organism evidence="4 5">
    <name type="scientific">Pantoea allii</name>
    <dbReference type="NCBI Taxonomy" id="574096"/>
    <lineage>
        <taxon>Bacteria</taxon>
        <taxon>Pseudomonadati</taxon>
        <taxon>Pseudomonadota</taxon>
        <taxon>Gammaproteobacteria</taxon>
        <taxon>Enterobacterales</taxon>
        <taxon>Erwiniaceae</taxon>
        <taxon>Pantoea</taxon>
    </lineage>
</organism>
<evidence type="ECO:0000256" key="2">
    <source>
        <dbReference type="SAM" id="SignalP"/>
    </source>
</evidence>
<dbReference type="Proteomes" id="UP000245981">
    <property type="component" value="Unassembled WGS sequence"/>
</dbReference>
<evidence type="ECO:0000256" key="1">
    <source>
        <dbReference type="SAM" id="MobiDB-lite"/>
    </source>
</evidence>
<name>A0A2V2BCA3_9GAMM</name>
<evidence type="ECO:0000313" key="4">
    <source>
        <dbReference type="EMBL" id="PWK94368.1"/>
    </source>
</evidence>
<evidence type="ECO:0000259" key="3">
    <source>
        <dbReference type="Pfam" id="PF01464"/>
    </source>
</evidence>
<accession>A0A2V2BCA3</accession>
<sequence length="178" mass="20223">MKWLAAAAFLTAFSVQAEPEMCFTRAGHDFGIDPRLLMAHSIQESHMRNNAINDRSAHKSTDVCNMQINSANFTKLKKFNITRERLLADPCICIYTGAWVEALNFKQYGRTWDTVGMYNTGPNPKLIKQRREYAAIIKSIYRVLVARDEVYAKMNKSEPHETSPLLTLSNNQPGAPKK</sequence>
<dbReference type="EMBL" id="QGHF01000011">
    <property type="protein sequence ID" value="PWK94368.1"/>
    <property type="molecule type" value="Genomic_DNA"/>
</dbReference>
<dbReference type="InterPro" id="IPR008258">
    <property type="entry name" value="Transglycosylase_SLT_dom_1"/>
</dbReference>
<evidence type="ECO:0000313" key="5">
    <source>
        <dbReference type="Proteomes" id="UP000245981"/>
    </source>
</evidence>
<feature type="chain" id="PRO_5016106581" evidence="2">
    <location>
        <begin position="18"/>
        <end position="178"/>
    </location>
</feature>
<feature type="signal peptide" evidence="2">
    <location>
        <begin position="1"/>
        <end position="17"/>
    </location>
</feature>
<dbReference type="Pfam" id="PF01464">
    <property type="entry name" value="SLT"/>
    <property type="match status" value="1"/>
</dbReference>
<dbReference type="OrthoDB" id="9808681at2"/>
<dbReference type="STRING" id="574096.HA38_11940"/>
<dbReference type="RefSeq" id="WP_109718162.1">
    <property type="nucleotide sequence ID" value="NZ_QGHF01000011.1"/>
</dbReference>
<protein>
    <submittedName>
        <fullName evidence="4">Transglycosylase-like protein with SLT domain</fullName>
    </submittedName>
</protein>